<dbReference type="InterPro" id="IPR043129">
    <property type="entry name" value="ATPase_NBD"/>
</dbReference>
<dbReference type="Pfam" id="PF00480">
    <property type="entry name" value="ROK"/>
    <property type="match status" value="1"/>
</dbReference>
<dbReference type="STRING" id="1235279.C772_01770"/>
<dbReference type="SUPFAM" id="SSF53067">
    <property type="entry name" value="Actin-like ATPase domain"/>
    <property type="match status" value="1"/>
</dbReference>
<proteinExistence type="inferred from homology"/>
<keyword evidence="2" id="KW-0808">Transferase</keyword>
<accession>M7NWU2</accession>
<dbReference type="PANTHER" id="PTHR18964:SF149">
    <property type="entry name" value="BIFUNCTIONAL UDP-N-ACETYLGLUCOSAMINE 2-EPIMERASE_N-ACETYLMANNOSAMINE KINASE"/>
    <property type="match status" value="1"/>
</dbReference>
<evidence type="ECO:0000313" key="2">
    <source>
        <dbReference type="EMBL" id="EMR06125.1"/>
    </source>
</evidence>
<dbReference type="PANTHER" id="PTHR18964">
    <property type="entry name" value="ROK (REPRESSOR, ORF, KINASE) FAMILY"/>
    <property type="match status" value="1"/>
</dbReference>
<dbReference type="Gene3D" id="3.30.420.40">
    <property type="match status" value="2"/>
</dbReference>
<dbReference type="Proteomes" id="UP000011919">
    <property type="component" value="Unassembled WGS sequence"/>
</dbReference>
<organism evidence="2 3">
    <name type="scientific">Bhargavaea cecembensis DSE10</name>
    <dbReference type="NCBI Taxonomy" id="1235279"/>
    <lineage>
        <taxon>Bacteria</taxon>
        <taxon>Bacillati</taxon>
        <taxon>Bacillota</taxon>
        <taxon>Bacilli</taxon>
        <taxon>Bacillales</taxon>
        <taxon>Caryophanaceae</taxon>
        <taxon>Bhargavaea</taxon>
    </lineage>
</organism>
<name>M7NWU2_9BACL</name>
<reference evidence="2 3" key="1">
    <citation type="journal article" date="2013" name="Genome Announc.">
        <title>Draft Genome Sequence of Bhargavaea cecembensis Strain DSE10T, Isolated from a Deep-Sea Sediment Sample Collected at a Depth of 5,904 m from the Chagos-Laccadive Ridge System in the Indian Ocean.</title>
        <authorList>
            <person name="Shivaji S."/>
            <person name="Ara S."/>
            <person name="Begum Z."/>
            <person name="Ruth M."/>
            <person name="Singh A."/>
            <person name="Kumar Pinnaka A."/>
        </authorList>
    </citation>
    <scope>NUCLEOTIDE SEQUENCE [LARGE SCALE GENOMIC DNA]</scope>
    <source>
        <strain evidence="2 3">DSE10</strain>
    </source>
</reference>
<dbReference type="EMBL" id="AOFT01000008">
    <property type="protein sequence ID" value="EMR06125.1"/>
    <property type="molecule type" value="Genomic_DNA"/>
</dbReference>
<keyword evidence="3" id="KW-1185">Reference proteome</keyword>
<dbReference type="CDD" id="cd23763">
    <property type="entry name" value="ASKHA_ATPase_ROK"/>
    <property type="match status" value="1"/>
</dbReference>
<comment type="caution">
    <text evidence="2">The sequence shown here is derived from an EMBL/GenBank/DDBJ whole genome shotgun (WGS) entry which is preliminary data.</text>
</comment>
<dbReference type="OrthoDB" id="9796533at2"/>
<dbReference type="InterPro" id="IPR000600">
    <property type="entry name" value="ROK"/>
</dbReference>
<protein>
    <submittedName>
        <fullName evidence="2">Glucokinase</fullName>
        <ecNumber evidence="2">2.7.1.2</ecNumber>
    </submittedName>
</protein>
<sequence>MKKEYVIGVDIGGTNVAVGITDLEGNLLASASFPSQGKDGELFGEIRQTADRLMVEHGIPEEKILGVGAGVPGFTDPEKGLVTEAPALGWKDFPVGEKLRAVFPYPVAVDNDVNVATLGEQWIGHGRGKSDFIYISLGTGIGSGVVVNGKLLRGSRFSAGEIGYMVTDRHEAHFFAPTIKGYGFLESAAGGAAIGDALSDELGRRVTAEDAFRMYRNGNQAAIGVVTGAFSHLGIAVANAASLLDPEVIVIGGGLAKASDIILPAISRTVDHYAPNRCEIVRTALGEESGVIGAAALLLGKAERV</sequence>
<comment type="similarity">
    <text evidence="1">Belongs to the ROK (NagC/XylR) family.</text>
</comment>
<keyword evidence="2" id="KW-0418">Kinase</keyword>
<dbReference type="AlphaFoldDB" id="M7NWU2"/>
<dbReference type="eggNOG" id="COG1940">
    <property type="taxonomic scope" value="Bacteria"/>
</dbReference>
<dbReference type="GO" id="GO:0004340">
    <property type="term" value="F:glucokinase activity"/>
    <property type="evidence" value="ECO:0007669"/>
    <property type="project" value="UniProtKB-EC"/>
</dbReference>
<dbReference type="RefSeq" id="WP_008299206.1">
    <property type="nucleotide sequence ID" value="NZ_AOFT01000008.1"/>
</dbReference>
<dbReference type="EC" id="2.7.1.2" evidence="2"/>
<evidence type="ECO:0000256" key="1">
    <source>
        <dbReference type="ARBA" id="ARBA00006479"/>
    </source>
</evidence>
<gene>
    <name evidence="2" type="primary">glcK</name>
    <name evidence="2" type="ORF">C772_01770</name>
</gene>
<evidence type="ECO:0000313" key="3">
    <source>
        <dbReference type="Proteomes" id="UP000011919"/>
    </source>
</evidence>